<accession>U5MLA9</accession>
<dbReference type="Gene3D" id="2.60.120.10">
    <property type="entry name" value="Jelly Rolls"/>
    <property type="match status" value="1"/>
</dbReference>
<dbReference type="HOGENOM" id="CLU_090931_3_0_9"/>
<gene>
    <name evidence="1" type="ORF">CLSA_c03180</name>
</gene>
<evidence type="ECO:0008006" key="3">
    <source>
        <dbReference type="Google" id="ProtNLM"/>
    </source>
</evidence>
<dbReference type="Proteomes" id="UP000017118">
    <property type="component" value="Chromosome"/>
</dbReference>
<sequence>MSYSVQLIKKEDYTPTFWSGGMATEIITYPLGSTYAEKNFLWRLGFARIDIPESTFTNLPNVSRHLMVTEGRVILTHENKYSKTLVPFEQDSFLGDWNTATKGTCSVFNLMTKRNYNGELTHISIKPENDFNFKYNLSNDKNLVAICFYPLNGIFETNIDDENFKICTGDLLCINYYDCINTNAVDAYTTSDFEHKFNLFNSYKETVEVIVSIIYK</sequence>
<dbReference type="PANTHER" id="PTHR37943:SF1">
    <property type="entry name" value="PROTEIN VES"/>
    <property type="match status" value="1"/>
</dbReference>
<dbReference type="PATRIC" id="fig|1345695.10.peg.4420"/>
<dbReference type="InterPro" id="IPR014710">
    <property type="entry name" value="RmlC-like_jellyroll"/>
</dbReference>
<dbReference type="OrthoDB" id="9786443at2"/>
<organism evidence="1 2">
    <name type="scientific">Clostridium saccharobutylicum DSM 13864</name>
    <dbReference type="NCBI Taxonomy" id="1345695"/>
    <lineage>
        <taxon>Bacteria</taxon>
        <taxon>Bacillati</taxon>
        <taxon>Bacillota</taxon>
        <taxon>Clostridia</taxon>
        <taxon>Eubacteriales</taxon>
        <taxon>Clostridiaceae</taxon>
        <taxon>Clostridium</taxon>
    </lineage>
</organism>
<dbReference type="KEGG" id="csb:CLSA_c03180"/>
<keyword evidence="2" id="KW-1185">Reference proteome</keyword>
<proteinExistence type="predicted"/>
<dbReference type="PANTHER" id="PTHR37943">
    <property type="entry name" value="PROTEIN VES"/>
    <property type="match status" value="1"/>
</dbReference>
<dbReference type="Pfam" id="PF05962">
    <property type="entry name" value="HutD"/>
    <property type="match status" value="1"/>
</dbReference>
<reference evidence="1 2" key="1">
    <citation type="journal article" date="2013" name="Genome Announc.">
        <title>Complete Genome Sequence of the Solvent Producer Clostridium saccharobutylicum NCP262 (DSM 13864).</title>
        <authorList>
            <person name="Poehlein A."/>
            <person name="Hartwich K."/>
            <person name="Krabben P."/>
            <person name="Ehrenreich A."/>
            <person name="Liebl W."/>
            <person name="Durre P."/>
            <person name="Gottschalk G."/>
            <person name="Daniel R."/>
        </authorList>
    </citation>
    <scope>NUCLEOTIDE SEQUENCE [LARGE SCALE GENOMIC DNA]</scope>
    <source>
        <strain evidence="1">DSM 13864</strain>
    </source>
</reference>
<dbReference type="AlphaFoldDB" id="U5MLA9"/>
<dbReference type="GeneID" id="55472882"/>
<dbReference type="EMBL" id="CP006721">
    <property type="protein sequence ID" value="AGX41370.1"/>
    <property type="molecule type" value="Genomic_DNA"/>
</dbReference>
<name>U5MLA9_CLOSA</name>
<evidence type="ECO:0000313" key="1">
    <source>
        <dbReference type="EMBL" id="AGX41370.1"/>
    </source>
</evidence>
<dbReference type="RefSeq" id="WP_022743659.1">
    <property type="nucleotide sequence ID" value="NC_022571.1"/>
</dbReference>
<dbReference type="InterPro" id="IPR011051">
    <property type="entry name" value="RmlC_Cupin_sf"/>
</dbReference>
<dbReference type="eggNOG" id="COG3758">
    <property type="taxonomic scope" value="Bacteria"/>
</dbReference>
<evidence type="ECO:0000313" key="2">
    <source>
        <dbReference type="Proteomes" id="UP000017118"/>
    </source>
</evidence>
<dbReference type="InterPro" id="IPR010282">
    <property type="entry name" value="Uncharacterised_HutD/Ves"/>
</dbReference>
<dbReference type="SUPFAM" id="SSF51182">
    <property type="entry name" value="RmlC-like cupins"/>
    <property type="match status" value="1"/>
</dbReference>
<protein>
    <recommendedName>
        <fullName evidence="3">HutD-family protein</fullName>
    </recommendedName>
</protein>